<protein>
    <submittedName>
        <fullName evidence="1">Uncharacterized protein</fullName>
    </submittedName>
</protein>
<reference evidence="1 2" key="1">
    <citation type="submission" date="2019-09" db="EMBL/GenBank/DDBJ databases">
        <authorList>
            <person name="Ou C."/>
        </authorList>
    </citation>
    <scope>NUCLEOTIDE SEQUENCE [LARGE SCALE GENOMIC DNA]</scope>
    <source>
        <strain evidence="1">S2</strain>
        <tissue evidence="1">Leaf</tissue>
    </source>
</reference>
<proteinExistence type="predicted"/>
<reference evidence="1 2" key="2">
    <citation type="submission" date="2019-11" db="EMBL/GenBank/DDBJ databases">
        <title>A de novo genome assembly of a pear dwarfing rootstock.</title>
        <authorList>
            <person name="Wang F."/>
            <person name="Wang J."/>
            <person name="Li S."/>
            <person name="Zhang Y."/>
            <person name="Fang M."/>
            <person name="Ma L."/>
            <person name="Zhao Y."/>
            <person name="Jiang S."/>
        </authorList>
    </citation>
    <scope>NUCLEOTIDE SEQUENCE [LARGE SCALE GENOMIC DNA]</scope>
    <source>
        <strain evidence="1">S2</strain>
        <tissue evidence="1">Leaf</tissue>
    </source>
</reference>
<sequence>MVVHPFVGCRCGSNGGLFHGGFGSGSFQNREILPTPAAAFPHSSYLPNHVAVASLSSGYRNIGSSSNGSNYCGDLRHSTINCFKSPFSEG</sequence>
<gene>
    <name evidence="1" type="ORF">D8674_040296</name>
</gene>
<evidence type="ECO:0000313" key="1">
    <source>
        <dbReference type="EMBL" id="KAB2623367.1"/>
    </source>
</evidence>
<evidence type="ECO:0000313" key="2">
    <source>
        <dbReference type="Proteomes" id="UP000327157"/>
    </source>
</evidence>
<keyword evidence="2" id="KW-1185">Reference proteome</keyword>
<dbReference type="Proteomes" id="UP000327157">
    <property type="component" value="Unassembled WGS sequence"/>
</dbReference>
<accession>A0A5N5H8X8</accession>
<organism evidence="1 2">
    <name type="scientific">Pyrus ussuriensis x Pyrus communis</name>
    <dbReference type="NCBI Taxonomy" id="2448454"/>
    <lineage>
        <taxon>Eukaryota</taxon>
        <taxon>Viridiplantae</taxon>
        <taxon>Streptophyta</taxon>
        <taxon>Embryophyta</taxon>
        <taxon>Tracheophyta</taxon>
        <taxon>Spermatophyta</taxon>
        <taxon>Magnoliopsida</taxon>
        <taxon>eudicotyledons</taxon>
        <taxon>Gunneridae</taxon>
        <taxon>Pentapetalae</taxon>
        <taxon>rosids</taxon>
        <taxon>fabids</taxon>
        <taxon>Rosales</taxon>
        <taxon>Rosaceae</taxon>
        <taxon>Amygdaloideae</taxon>
        <taxon>Maleae</taxon>
        <taxon>Pyrus</taxon>
    </lineage>
</organism>
<dbReference type="EMBL" id="SMOL01000225">
    <property type="protein sequence ID" value="KAB2623367.1"/>
    <property type="molecule type" value="Genomic_DNA"/>
</dbReference>
<dbReference type="AlphaFoldDB" id="A0A5N5H8X8"/>
<name>A0A5N5H8X8_9ROSA</name>
<comment type="caution">
    <text evidence="1">The sequence shown here is derived from an EMBL/GenBank/DDBJ whole genome shotgun (WGS) entry which is preliminary data.</text>
</comment>